<reference evidence="1" key="1">
    <citation type="journal article" date="2022" name="IScience">
        <title>Evolution of zygomycete secretomes and the origins of terrestrial fungal ecologies.</title>
        <authorList>
            <person name="Chang Y."/>
            <person name="Wang Y."/>
            <person name="Mondo S."/>
            <person name="Ahrendt S."/>
            <person name="Andreopoulos W."/>
            <person name="Barry K."/>
            <person name="Beard J."/>
            <person name="Benny G.L."/>
            <person name="Blankenship S."/>
            <person name="Bonito G."/>
            <person name="Cuomo C."/>
            <person name="Desiro A."/>
            <person name="Gervers K.A."/>
            <person name="Hundley H."/>
            <person name="Kuo A."/>
            <person name="LaButti K."/>
            <person name="Lang B.F."/>
            <person name="Lipzen A."/>
            <person name="O'Donnell K."/>
            <person name="Pangilinan J."/>
            <person name="Reynolds N."/>
            <person name="Sandor L."/>
            <person name="Smith M.E."/>
            <person name="Tsang A."/>
            <person name="Grigoriev I.V."/>
            <person name="Stajich J.E."/>
            <person name="Spatafora J.W."/>
        </authorList>
    </citation>
    <scope>NUCLEOTIDE SEQUENCE</scope>
    <source>
        <strain evidence="1">RSA 2281</strain>
    </source>
</reference>
<dbReference type="EMBL" id="JAIXMP010000005">
    <property type="protein sequence ID" value="KAI9272838.1"/>
    <property type="molecule type" value="Genomic_DNA"/>
</dbReference>
<accession>A0AAD5PJB3</accession>
<gene>
    <name evidence="1" type="ORF">BDA99DRAFT_593193</name>
</gene>
<reference evidence="1" key="2">
    <citation type="submission" date="2023-02" db="EMBL/GenBank/DDBJ databases">
        <authorList>
            <consortium name="DOE Joint Genome Institute"/>
            <person name="Mondo S.J."/>
            <person name="Chang Y."/>
            <person name="Wang Y."/>
            <person name="Ahrendt S."/>
            <person name="Andreopoulos W."/>
            <person name="Barry K."/>
            <person name="Beard J."/>
            <person name="Benny G.L."/>
            <person name="Blankenship S."/>
            <person name="Bonito G."/>
            <person name="Cuomo C."/>
            <person name="Desiro A."/>
            <person name="Gervers K.A."/>
            <person name="Hundley H."/>
            <person name="Kuo A."/>
            <person name="LaButti K."/>
            <person name="Lang B.F."/>
            <person name="Lipzen A."/>
            <person name="O'Donnell K."/>
            <person name="Pangilinan J."/>
            <person name="Reynolds N."/>
            <person name="Sandor L."/>
            <person name="Smith M.W."/>
            <person name="Tsang A."/>
            <person name="Grigoriev I.V."/>
            <person name="Stajich J.E."/>
            <person name="Spatafora J.W."/>
        </authorList>
    </citation>
    <scope>NUCLEOTIDE SEQUENCE</scope>
    <source>
        <strain evidence="1">RSA 2281</strain>
    </source>
</reference>
<name>A0AAD5PJB3_9FUNG</name>
<evidence type="ECO:0008006" key="3">
    <source>
        <dbReference type="Google" id="ProtNLM"/>
    </source>
</evidence>
<organism evidence="1 2">
    <name type="scientific">Phascolomyces articulosus</name>
    <dbReference type="NCBI Taxonomy" id="60185"/>
    <lineage>
        <taxon>Eukaryota</taxon>
        <taxon>Fungi</taxon>
        <taxon>Fungi incertae sedis</taxon>
        <taxon>Mucoromycota</taxon>
        <taxon>Mucoromycotina</taxon>
        <taxon>Mucoromycetes</taxon>
        <taxon>Mucorales</taxon>
        <taxon>Lichtheimiaceae</taxon>
        <taxon>Phascolomyces</taxon>
    </lineage>
</organism>
<sequence>MIFQRRQDDIIFRIEVRMKRTTFEKLLGIIEDGPIFATKEGKMPQMPARLQLGMTLRRLGHGMHELDDVAIRHGFGKGTVVLYTDRVICALVKHVSKYLFWPKDIERVSLKQDLQDIKDLPFEDCVGIVDGMYIVLQYRPTYQGSQFFNRKKYICI</sequence>
<evidence type="ECO:0000313" key="1">
    <source>
        <dbReference type="EMBL" id="KAI9272838.1"/>
    </source>
</evidence>
<dbReference type="AlphaFoldDB" id="A0AAD5PJB3"/>
<protein>
    <recommendedName>
        <fullName evidence="3">DDE Tnp4 domain-containing protein</fullName>
    </recommendedName>
</protein>
<comment type="caution">
    <text evidence="1">The sequence shown here is derived from an EMBL/GenBank/DDBJ whole genome shotgun (WGS) entry which is preliminary data.</text>
</comment>
<proteinExistence type="predicted"/>
<evidence type="ECO:0000313" key="2">
    <source>
        <dbReference type="Proteomes" id="UP001209540"/>
    </source>
</evidence>
<keyword evidence="2" id="KW-1185">Reference proteome</keyword>
<dbReference type="Proteomes" id="UP001209540">
    <property type="component" value="Unassembled WGS sequence"/>
</dbReference>